<feature type="non-terminal residue" evidence="6">
    <location>
        <position position="322"/>
    </location>
</feature>
<gene>
    <name evidence="6" type="ORF">HK099_000234</name>
</gene>
<organism evidence="6 7">
    <name type="scientific">Clydaea vesicula</name>
    <dbReference type="NCBI Taxonomy" id="447962"/>
    <lineage>
        <taxon>Eukaryota</taxon>
        <taxon>Fungi</taxon>
        <taxon>Fungi incertae sedis</taxon>
        <taxon>Chytridiomycota</taxon>
        <taxon>Chytridiomycota incertae sedis</taxon>
        <taxon>Chytridiomycetes</taxon>
        <taxon>Lobulomycetales</taxon>
        <taxon>Lobulomycetaceae</taxon>
        <taxon>Clydaea</taxon>
    </lineage>
</organism>
<keyword evidence="4" id="KW-0812">Transmembrane</keyword>
<keyword evidence="4" id="KW-0472">Membrane</keyword>
<feature type="transmembrane region" description="Helical" evidence="4">
    <location>
        <begin position="69"/>
        <end position="93"/>
    </location>
</feature>
<feature type="compositionally biased region" description="Polar residues" evidence="3">
    <location>
        <begin position="157"/>
        <end position="173"/>
    </location>
</feature>
<evidence type="ECO:0000256" key="1">
    <source>
        <dbReference type="ARBA" id="ARBA00022443"/>
    </source>
</evidence>
<keyword evidence="7" id="KW-1185">Reference proteome</keyword>
<feature type="region of interest" description="Disordered" evidence="3">
    <location>
        <begin position="36"/>
        <end position="61"/>
    </location>
</feature>
<dbReference type="AlphaFoldDB" id="A0AAD5XXP5"/>
<keyword evidence="1 2" id="KW-0728">SH3 domain</keyword>
<dbReference type="Gene3D" id="2.30.30.40">
    <property type="entry name" value="SH3 Domains"/>
    <property type="match status" value="1"/>
</dbReference>
<accession>A0AAD5XXP5</accession>
<keyword evidence="4" id="KW-1133">Transmembrane helix</keyword>
<dbReference type="EMBL" id="JADGJW010001040">
    <property type="protein sequence ID" value="KAJ3207658.1"/>
    <property type="molecule type" value="Genomic_DNA"/>
</dbReference>
<feature type="region of interest" description="Disordered" evidence="3">
    <location>
        <begin position="217"/>
        <end position="242"/>
    </location>
</feature>
<dbReference type="InterPro" id="IPR036028">
    <property type="entry name" value="SH3-like_dom_sf"/>
</dbReference>
<dbReference type="PROSITE" id="PS50002">
    <property type="entry name" value="SH3"/>
    <property type="match status" value="1"/>
</dbReference>
<proteinExistence type="predicted"/>
<comment type="caution">
    <text evidence="6">The sequence shown here is derived from an EMBL/GenBank/DDBJ whole genome shotgun (WGS) entry which is preliminary data.</text>
</comment>
<feature type="region of interest" description="Disordered" evidence="3">
    <location>
        <begin position="145"/>
        <end position="173"/>
    </location>
</feature>
<evidence type="ECO:0000313" key="7">
    <source>
        <dbReference type="Proteomes" id="UP001211065"/>
    </source>
</evidence>
<dbReference type="Proteomes" id="UP001211065">
    <property type="component" value="Unassembled WGS sequence"/>
</dbReference>
<feature type="domain" description="SH3" evidence="5">
    <location>
        <begin position="249"/>
        <end position="310"/>
    </location>
</feature>
<dbReference type="SMART" id="SM00326">
    <property type="entry name" value="SH3"/>
    <property type="match status" value="1"/>
</dbReference>
<reference evidence="6" key="1">
    <citation type="submission" date="2020-05" db="EMBL/GenBank/DDBJ databases">
        <title>Phylogenomic resolution of chytrid fungi.</title>
        <authorList>
            <person name="Stajich J.E."/>
            <person name="Amses K."/>
            <person name="Simmons R."/>
            <person name="Seto K."/>
            <person name="Myers J."/>
            <person name="Bonds A."/>
            <person name="Quandt C.A."/>
            <person name="Barry K."/>
            <person name="Liu P."/>
            <person name="Grigoriev I."/>
            <person name="Longcore J.E."/>
            <person name="James T.Y."/>
        </authorList>
    </citation>
    <scope>NUCLEOTIDE SEQUENCE</scope>
    <source>
        <strain evidence="6">JEL0476</strain>
    </source>
</reference>
<evidence type="ECO:0000256" key="2">
    <source>
        <dbReference type="PROSITE-ProRule" id="PRU00192"/>
    </source>
</evidence>
<evidence type="ECO:0000256" key="4">
    <source>
        <dbReference type="SAM" id="Phobius"/>
    </source>
</evidence>
<feature type="compositionally biased region" description="Low complexity" evidence="3">
    <location>
        <begin position="36"/>
        <end position="59"/>
    </location>
</feature>
<evidence type="ECO:0000256" key="3">
    <source>
        <dbReference type="SAM" id="MobiDB-lite"/>
    </source>
</evidence>
<evidence type="ECO:0000259" key="5">
    <source>
        <dbReference type="PROSITE" id="PS50002"/>
    </source>
</evidence>
<sequence>YTSKEIAAFACNTDNLSATACCVTFFEENPTLKNNPTSSPATLATAASSSTATPSTNSADINATPRSSITIGIVGIVIVVIFAIIALVAFFIIRNRRRSGVSEVVDKNNEEHNFDSVSFIPYNDLQATNSVSFIPHNDLKATSEKNQFQNKKPRISYQRSLSTPTSDVTTSPGMNHIFQNLNDPYERSPNSNIYQEHGTNKIFQDGSSQPHVGLLQNSPASGTFVTRKDSRGAKTNKSTYEEGNDVCKSEDERVLVVHPYYPNLTDELQLDVGMELLVIRRFEDGWASGLNPITGQHGLFPAVCVAKPKEAASLIYKESEGI</sequence>
<name>A0AAD5XXP5_9FUNG</name>
<dbReference type="InterPro" id="IPR001452">
    <property type="entry name" value="SH3_domain"/>
</dbReference>
<protein>
    <recommendedName>
        <fullName evidence="5">SH3 domain-containing protein</fullName>
    </recommendedName>
</protein>
<dbReference type="SUPFAM" id="SSF50044">
    <property type="entry name" value="SH3-domain"/>
    <property type="match status" value="1"/>
</dbReference>
<evidence type="ECO:0000313" key="6">
    <source>
        <dbReference type="EMBL" id="KAJ3207658.1"/>
    </source>
</evidence>
<dbReference type="Pfam" id="PF14604">
    <property type="entry name" value="SH3_9"/>
    <property type="match status" value="1"/>
</dbReference>